<comment type="caution">
    <text evidence="1">The sequence shown here is derived from an EMBL/GenBank/DDBJ whole genome shotgun (WGS) entry which is preliminary data.</text>
</comment>
<reference evidence="1" key="1">
    <citation type="submission" date="2022-10" db="EMBL/GenBank/DDBJ databases">
        <title>Culturing micro-colonial fungi from biological soil crusts in the Mojave desert and describing Neophaeococcomyces mojavensis, and introducing the new genera and species Taxawa tesnikishii.</title>
        <authorList>
            <person name="Kurbessoian T."/>
            <person name="Stajich J.E."/>
        </authorList>
    </citation>
    <scope>NUCLEOTIDE SEQUENCE</scope>
    <source>
        <strain evidence="1">TK_35</strain>
    </source>
</reference>
<evidence type="ECO:0000313" key="1">
    <source>
        <dbReference type="EMBL" id="KAJ9617443.1"/>
    </source>
</evidence>
<dbReference type="EMBL" id="JAPDRN010000162">
    <property type="protein sequence ID" value="KAJ9617443.1"/>
    <property type="molecule type" value="Genomic_DNA"/>
</dbReference>
<dbReference type="AlphaFoldDB" id="A0AA38XPR6"/>
<organism evidence="1">
    <name type="scientific">Knufia peltigerae</name>
    <dbReference type="NCBI Taxonomy" id="1002370"/>
    <lineage>
        <taxon>Eukaryota</taxon>
        <taxon>Fungi</taxon>
        <taxon>Dikarya</taxon>
        <taxon>Ascomycota</taxon>
        <taxon>Pezizomycotina</taxon>
        <taxon>Eurotiomycetes</taxon>
        <taxon>Chaetothyriomycetidae</taxon>
        <taxon>Chaetothyriales</taxon>
        <taxon>Trichomeriaceae</taxon>
        <taxon>Knufia</taxon>
    </lineage>
</organism>
<name>A0AA38XPR6_9EURO</name>
<sequence>MAATSPRNALMTEPTLHVTVKLNARLQPEHRHELFEDPLDALLQAAELGGITGGGTAMSDEGEVEYGDIEVALVDAAGVPKLVDLLEQLGAPKGSQIQGAGEADRSFGVTEGLGIYLDGLTLPDEVYEQCDSNHVFEQLSERIDGLGEICSWWQGPSETALYMYGQSFEAMRDAIAEFVGSYPLCQNARVVQIA</sequence>
<protein>
    <submittedName>
        <fullName evidence="1">Uncharacterized protein</fullName>
    </submittedName>
</protein>
<proteinExistence type="predicted"/>
<accession>A0AA38XPR6</accession>
<gene>
    <name evidence="1" type="ORF">H2204_013798</name>
</gene>